<gene>
    <name evidence="9" type="ORF">J2X19_003656</name>
</gene>
<evidence type="ECO:0000256" key="2">
    <source>
        <dbReference type="ARBA" id="ARBA00022723"/>
    </source>
</evidence>
<protein>
    <submittedName>
        <fullName evidence="9">Zn-dependent protease</fullName>
    </submittedName>
</protein>
<dbReference type="EMBL" id="JAVDXT010000003">
    <property type="protein sequence ID" value="MDR7378962.1"/>
    <property type="molecule type" value="Genomic_DNA"/>
</dbReference>
<sequence>MRGLGPVVLGMALLAAPAAWARDGVEVGGNSAFSKLVPAESVEQTAKTQYLQTLQQAKQQEALAPANHPQLVRLRRIAQRIIPHAAAWNPRARDWQWEVNLIGSKQINAWCMPGGKIAFYTGILETLKLNDDEVAAVMGHEIAHALREHARERMGKSAATNLGANLLSQLLGAGQLGQTVIGGGAQLLSLQFSRDDETEADLVGLELAARAGFDPRAGITLWQKMGAQNKGAPPQWLSTHPAGKNRIAEMEKNLPRVMPLYEQAKKS</sequence>
<evidence type="ECO:0000259" key="8">
    <source>
        <dbReference type="Pfam" id="PF01435"/>
    </source>
</evidence>
<name>A0ABU2CCL1_9BURK</name>
<accession>A0ABU2CCL1</accession>
<feature type="domain" description="Peptidase M48" evidence="8">
    <location>
        <begin position="74"/>
        <end position="252"/>
    </location>
</feature>
<dbReference type="PANTHER" id="PTHR22726">
    <property type="entry name" value="METALLOENDOPEPTIDASE OMA1"/>
    <property type="match status" value="1"/>
</dbReference>
<comment type="cofactor">
    <cofactor evidence="6">
        <name>Zn(2+)</name>
        <dbReference type="ChEBI" id="CHEBI:29105"/>
    </cofactor>
    <text evidence="6">Binds 1 zinc ion per subunit.</text>
</comment>
<feature type="chain" id="PRO_5046314670" evidence="7">
    <location>
        <begin position="22"/>
        <end position="267"/>
    </location>
</feature>
<keyword evidence="5 6" id="KW-0482">Metalloprotease</keyword>
<evidence type="ECO:0000256" key="4">
    <source>
        <dbReference type="ARBA" id="ARBA00022833"/>
    </source>
</evidence>
<evidence type="ECO:0000256" key="3">
    <source>
        <dbReference type="ARBA" id="ARBA00022801"/>
    </source>
</evidence>
<comment type="similarity">
    <text evidence="6">Belongs to the peptidase M48 family.</text>
</comment>
<dbReference type="CDD" id="cd07331">
    <property type="entry name" value="M48C_Oma1_like"/>
    <property type="match status" value="1"/>
</dbReference>
<dbReference type="Proteomes" id="UP001180487">
    <property type="component" value="Unassembled WGS sequence"/>
</dbReference>
<dbReference type="GO" id="GO:0008233">
    <property type="term" value="F:peptidase activity"/>
    <property type="evidence" value="ECO:0007669"/>
    <property type="project" value="UniProtKB-KW"/>
</dbReference>
<evidence type="ECO:0000256" key="7">
    <source>
        <dbReference type="SAM" id="SignalP"/>
    </source>
</evidence>
<evidence type="ECO:0000256" key="5">
    <source>
        <dbReference type="ARBA" id="ARBA00023049"/>
    </source>
</evidence>
<evidence type="ECO:0000256" key="1">
    <source>
        <dbReference type="ARBA" id="ARBA00022670"/>
    </source>
</evidence>
<dbReference type="InterPro" id="IPR001915">
    <property type="entry name" value="Peptidase_M48"/>
</dbReference>
<keyword evidence="1 6" id="KW-0645">Protease</keyword>
<evidence type="ECO:0000313" key="9">
    <source>
        <dbReference type="EMBL" id="MDR7378962.1"/>
    </source>
</evidence>
<keyword evidence="2" id="KW-0479">Metal-binding</keyword>
<reference evidence="9 10" key="1">
    <citation type="submission" date="2023-07" db="EMBL/GenBank/DDBJ databases">
        <title>Sorghum-associated microbial communities from plants grown in Nebraska, USA.</title>
        <authorList>
            <person name="Schachtman D."/>
        </authorList>
    </citation>
    <scope>NUCLEOTIDE SEQUENCE [LARGE SCALE GENOMIC DNA]</scope>
    <source>
        <strain evidence="9 10">BE313</strain>
    </source>
</reference>
<keyword evidence="3 6" id="KW-0378">Hydrolase</keyword>
<comment type="caution">
    <text evidence="9">The sequence shown here is derived from an EMBL/GenBank/DDBJ whole genome shotgun (WGS) entry which is preliminary data.</text>
</comment>
<keyword evidence="4 6" id="KW-0862">Zinc</keyword>
<dbReference type="Pfam" id="PF01435">
    <property type="entry name" value="Peptidase_M48"/>
    <property type="match status" value="1"/>
</dbReference>
<evidence type="ECO:0000256" key="6">
    <source>
        <dbReference type="RuleBase" id="RU003983"/>
    </source>
</evidence>
<feature type="signal peptide" evidence="7">
    <location>
        <begin position="1"/>
        <end position="21"/>
    </location>
</feature>
<keyword evidence="10" id="KW-1185">Reference proteome</keyword>
<dbReference type="PANTHER" id="PTHR22726:SF1">
    <property type="entry name" value="METALLOENDOPEPTIDASE OMA1, MITOCHONDRIAL"/>
    <property type="match status" value="1"/>
</dbReference>
<organism evidence="9 10">
    <name type="scientific">Rhodoferax ferrireducens</name>
    <dbReference type="NCBI Taxonomy" id="192843"/>
    <lineage>
        <taxon>Bacteria</taxon>
        <taxon>Pseudomonadati</taxon>
        <taxon>Pseudomonadota</taxon>
        <taxon>Betaproteobacteria</taxon>
        <taxon>Burkholderiales</taxon>
        <taxon>Comamonadaceae</taxon>
        <taxon>Rhodoferax</taxon>
    </lineage>
</organism>
<keyword evidence="7" id="KW-0732">Signal</keyword>
<proteinExistence type="inferred from homology"/>
<evidence type="ECO:0000313" key="10">
    <source>
        <dbReference type="Proteomes" id="UP001180487"/>
    </source>
</evidence>
<dbReference type="InterPro" id="IPR051156">
    <property type="entry name" value="Mito/Outer_Membr_Metalloprot"/>
</dbReference>
<dbReference type="GO" id="GO:0006508">
    <property type="term" value="P:proteolysis"/>
    <property type="evidence" value="ECO:0007669"/>
    <property type="project" value="UniProtKB-KW"/>
</dbReference>
<dbReference type="Gene3D" id="3.30.2010.10">
    <property type="entry name" value="Metalloproteases ('zincins'), catalytic domain"/>
    <property type="match status" value="1"/>
</dbReference>